<proteinExistence type="inferred from homology"/>
<evidence type="ECO:0000256" key="1">
    <source>
        <dbReference type="RuleBase" id="RU365086"/>
    </source>
</evidence>
<dbReference type="EC" id="2.3.1.4" evidence="1"/>
<dbReference type="AlphaFoldDB" id="A0AAX4J8K2"/>
<dbReference type="Proteomes" id="UP001334084">
    <property type="component" value="Chromosome 1"/>
</dbReference>
<dbReference type="PANTHER" id="PTHR13355">
    <property type="entry name" value="GLUCOSAMINE 6-PHOSPHATE N-ACETYLTRANSFERASE"/>
    <property type="match status" value="1"/>
</dbReference>
<dbReference type="EMBL" id="CP142726">
    <property type="protein sequence ID" value="WUR02309.1"/>
    <property type="molecule type" value="Genomic_DNA"/>
</dbReference>
<dbReference type="KEGG" id="vnx:VNE69_01247"/>
<dbReference type="GO" id="GO:0004343">
    <property type="term" value="F:glucosamine 6-phosphate N-acetyltransferase activity"/>
    <property type="evidence" value="ECO:0007669"/>
    <property type="project" value="UniProtKB-UniRule"/>
</dbReference>
<organism evidence="3 4">
    <name type="scientific">Vairimorpha necatrix</name>
    <dbReference type="NCBI Taxonomy" id="6039"/>
    <lineage>
        <taxon>Eukaryota</taxon>
        <taxon>Fungi</taxon>
        <taxon>Fungi incertae sedis</taxon>
        <taxon>Microsporidia</taxon>
        <taxon>Nosematidae</taxon>
        <taxon>Vairimorpha</taxon>
    </lineage>
</organism>
<protein>
    <recommendedName>
        <fullName evidence="1">Glucosamine 6-phosphate N-acetyltransferase</fullName>
        <ecNumber evidence="1">2.3.1.4</ecNumber>
    </recommendedName>
</protein>
<dbReference type="CDD" id="cd04301">
    <property type="entry name" value="NAT_SF"/>
    <property type="match status" value="1"/>
</dbReference>
<dbReference type="PROSITE" id="PS51186">
    <property type="entry name" value="GNAT"/>
    <property type="match status" value="1"/>
</dbReference>
<dbReference type="Gene3D" id="3.40.630.30">
    <property type="match status" value="1"/>
</dbReference>
<comment type="similarity">
    <text evidence="1">Belongs to the acetyltransferase family. GNA1 subfamily.</text>
</comment>
<evidence type="ECO:0000259" key="2">
    <source>
        <dbReference type="PROSITE" id="PS51186"/>
    </source>
</evidence>
<evidence type="ECO:0000313" key="4">
    <source>
        <dbReference type="Proteomes" id="UP001334084"/>
    </source>
</evidence>
<dbReference type="Pfam" id="PF00583">
    <property type="entry name" value="Acetyltransf_1"/>
    <property type="match status" value="1"/>
</dbReference>
<gene>
    <name evidence="3" type="ORF">VNE69_01247</name>
</gene>
<dbReference type="PANTHER" id="PTHR13355:SF11">
    <property type="entry name" value="GLUCOSAMINE 6-PHOSPHATE N-ACETYLTRANSFERASE"/>
    <property type="match status" value="1"/>
</dbReference>
<reference evidence="3" key="1">
    <citation type="journal article" date="2024" name="BMC Genomics">
        <title>Functional annotation of a divergent genome using sequence and structure-based similarity.</title>
        <authorList>
            <person name="Svedberg D."/>
            <person name="Winiger R.R."/>
            <person name="Berg A."/>
            <person name="Sharma H."/>
            <person name="Tellgren-Roth C."/>
            <person name="Debrunner-Vossbrinck B.A."/>
            <person name="Vossbrinck C.R."/>
            <person name="Barandun J."/>
        </authorList>
    </citation>
    <scope>NUCLEOTIDE SEQUENCE</scope>
    <source>
        <strain evidence="3">Illinois isolate</strain>
    </source>
</reference>
<dbReference type="InterPro" id="IPR039143">
    <property type="entry name" value="GNPNAT1-like"/>
</dbReference>
<accession>A0AAX4J8K2</accession>
<dbReference type="InterPro" id="IPR000182">
    <property type="entry name" value="GNAT_dom"/>
</dbReference>
<keyword evidence="4" id="KW-1185">Reference proteome</keyword>
<dbReference type="GeneID" id="90540111"/>
<dbReference type="GO" id="GO:0006048">
    <property type="term" value="P:UDP-N-acetylglucosamine biosynthetic process"/>
    <property type="evidence" value="ECO:0007669"/>
    <property type="project" value="UniProtKB-UniRule"/>
</dbReference>
<dbReference type="RefSeq" id="XP_065328454.1">
    <property type="nucleotide sequence ID" value="XM_065472382.1"/>
</dbReference>
<comment type="pathway">
    <text evidence="1">Nucleotide-sugar biosynthesis; UDP-N-acetyl-alpha-D-glucosamine biosynthesis; N-acetyl-alpha-D-glucosamine 1-phosphate from alpha-D-glucosamine 6-phosphate (route I): step 1/2.</text>
</comment>
<dbReference type="SUPFAM" id="SSF55729">
    <property type="entry name" value="Acyl-CoA N-acyltransferases (Nat)"/>
    <property type="match status" value="1"/>
</dbReference>
<name>A0AAX4J8K2_9MICR</name>
<keyword evidence="1" id="KW-0808">Transferase</keyword>
<feature type="domain" description="N-acetyltransferase" evidence="2">
    <location>
        <begin position="5"/>
        <end position="147"/>
    </location>
</feature>
<evidence type="ECO:0000313" key="3">
    <source>
        <dbReference type="EMBL" id="WUR02309.1"/>
    </source>
</evidence>
<sequence>MKENYTLRELKLEDYDAGYITCINELTTPVEIDKETFTQRLDLLKNKKDYHVVVAQDSTGRILGSGTIFLEYKFIRGCSVKGHIEDIVVLKEKRGLGIGKRIIEHLLDYGKRKECYKIALVCEEKNKKFYEKCGFKEKEREMVIYTQ</sequence>
<dbReference type="InterPro" id="IPR016181">
    <property type="entry name" value="Acyl_CoA_acyltransferase"/>
</dbReference>
<comment type="catalytic activity">
    <reaction evidence="1">
        <text>D-glucosamine 6-phosphate + acetyl-CoA = N-acetyl-D-glucosamine 6-phosphate + CoA + H(+)</text>
        <dbReference type="Rhea" id="RHEA:10292"/>
        <dbReference type="ChEBI" id="CHEBI:15378"/>
        <dbReference type="ChEBI" id="CHEBI:57287"/>
        <dbReference type="ChEBI" id="CHEBI:57288"/>
        <dbReference type="ChEBI" id="CHEBI:57513"/>
        <dbReference type="ChEBI" id="CHEBI:58725"/>
        <dbReference type="EC" id="2.3.1.4"/>
    </reaction>
</comment>
<keyword evidence="1" id="KW-0012">Acyltransferase</keyword>